<name>A0A8I3A0X4_VERLO</name>
<dbReference type="Proteomes" id="UP000689129">
    <property type="component" value="Unassembled WGS sequence"/>
</dbReference>
<evidence type="ECO:0000256" key="1">
    <source>
        <dbReference type="SAM" id="MobiDB-lite"/>
    </source>
</evidence>
<feature type="region of interest" description="Disordered" evidence="1">
    <location>
        <begin position="124"/>
        <end position="143"/>
    </location>
</feature>
<protein>
    <submittedName>
        <fullName evidence="2">Uncharacterized protein</fullName>
    </submittedName>
</protein>
<accession>A0A8I3A0X4</accession>
<dbReference type="AlphaFoldDB" id="A0A8I3A0X4"/>
<comment type="caution">
    <text evidence="2">The sequence shown here is derived from an EMBL/GenBank/DDBJ whole genome shotgun (WGS) entry which is preliminary data.</text>
</comment>
<evidence type="ECO:0000313" key="2">
    <source>
        <dbReference type="EMBL" id="KAG7142530.1"/>
    </source>
</evidence>
<proteinExistence type="predicted"/>
<evidence type="ECO:0000313" key="3">
    <source>
        <dbReference type="Proteomes" id="UP000689129"/>
    </source>
</evidence>
<reference evidence="2" key="1">
    <citation type="journal article" date="2021" name="Mol. Plant Pathol.">
        <title>A 20-kb lineage-specific genomic region tames virulence in pathogenic amphidiploid Verticillium longisporum.</title>
        <authorList>
            <person name="Harting R."/>
            <person name="Starke J."/>
            <person name="Kusch H."/>
            <person name="Poggeler S."/>
            <person name="Maurus I."/>
            <person name="Schluter R."/>
            <person name="Landesfeind M."/>
            <person name="Bulla I."/>
            <person name="Nowrousian M."/>
            <person name="de Jonge R."/>
            <person name="Stahlhut G."/>
            <person name="Hoff K.J."/>
            <person name="Asshauer K.P."/>
            <person name="Thurmer A."/>
            <person name="Stanke M."/>
            <person name="Daniel R."/>
            <person name="Morgenstern B."/>
            <person name="Thomma B.P.H.J."/>
            <person name="Kronstad J.W."/>
            <person name="Braus-Stromeyer S.A."/>
            <person name="Braus G.H."/>
        </authorList>
    </citation>
    <scope>NUCLEOTIDE SEQUENCE</scope>
    <source>
        <strain evidence="2">Vl32</strain>
    </source>
</reference>
<feature type="compositionally biased region" description="Basic and acidic residues" evidence="1">
    <location>
        <begin position="124"/>
        <end position="133"/>
    </location>
</feature>
<sequence length="204" mass="23151">MSATLASPITYEPDSIAIYHATLRTVRYDLRQTEHITDSRPSTGHLASLSALLPLVEEVDETTLADFCLPAPCLRETILPDESIIDLVDSCSQNVTNEDLHILAEDASSRPNPIHTSILPREPVDEHKDESMRFPRKANTRHSRIEHTTGARHTFIHTAVSTQTKHQLLFIPSPPSRIPPAYFILTTRLYWTILRKTTHEHKYT</sequence>
<dbReference type="OrthoDB" id="4851147at2759"/>
<organism evidence="2 3">
    <name type="scientific">Verticillium longisporum</name>
    <name type="common">Verticillium dahliae var. longisporum</name>
    <dbReference type="NCBI Taxonomy" id="100787"/>
    <lineage>
        <taxon>Eukaryota</taxon>
        <taxon>Fungi</taxon>
        <taxon>Dikarya</taxon>
        <taxon>Ascomycota</taxon>
        <taxon>Pezizomycotina</taxon>
        <taxon>Sordariomycetes</taxon>
        <taxon>Hypocreomycetidae</taxon>
        <taxon>Glomerellales</taxon>
        <taxon>Plectosphaerellaceae</taxon>
        <taxon>Verticillium</taxon>
    </lineage>
</organism>
<dbReference type="EMBL" id="JAEMWZ010000017">
    <property type="protein sequence ID" value="KAG7142530.1"/>
    <property type="molecule type" value="Genomic_DNA"/>
</dbReference>
<gene>
    <name evidence="2" type="ORF">HYQ45_001147</name>
</gene>